<dbReference type="Proteomes" id="UP000578686">
    <property type="component" value="Unassembled WGS sequence"/>
</dbReference>
<keyword evidence="2" id="KW-1133">Transmembrane helix</keyword>
<dbReference type="AlphaFoldDB" id="A0A7X6HYD9"/>
<dbReference type="Gene3D" id="3.40.50.300">
    <property type="entry name" value="P-loop containing nucleotide triphosphate hydrolases"/>
    <property type="match status" value="1"/>
</dbReference>
<dbReference type="SUPFAM" id="SSF52540">
    <property type="entry name" value="P-loop containing nucleoside triphosphate hydrolases"/>
    <property type="match status" value="1"/>
</dbReference>
<keyword evidence="4" id="KW-1185">Reference proteome</keyword>
<keyword evidence="2" id="KW-0812">Transmembrane</keyword>
<evidence type="ECO:0000313" key="4">
    <source>
        <dbReference type="Proteomes" id="UP000578686"/>
    </source>
</evidence>
<reference evidence="3 4" key="1">
    <citation type="submission" date="2020-03" db="EMBL/GenBank/DDBJ databases">
        <title>Draft genome of Streptomyces sp. ventii, isolated from the Axial Seamount in the Pacific Ocean, and resequencing of the two type strains Streptomyces lonarensis strain NCL 716 and Streptomyces bohaiensis strain 11A07.</title>
        <authorList>
            <person name="Loughran R.M."/>
            <person name="Pfannmuller K.M."/>
            <person name="Wasson B.J."/>
            <person name="Deadmond M.C."/>
            <person name="Paddock B.E."/>
            <person name="Koyack M.J."/>
            <person name="Gallegos D.A."/>
            <person name="Mitchell E.A."/>
            <person name="Ushijima B."/>
            <person name="Saw J.H."/>
            <person name="Mcphail K.L."/>
            <person name="Videau P."/>
        </authorList>
    </citation>
    <scope>NUCLEOTIDE SEQUENCE [LARGE SCALE GENOMIC DNA]</scope>
    <source>
        <strain evidence="3 4">NCL716</strain>
    </source>
</reference>
<feature type="transmembrane region" description="Helical" evidence="2">
    <location>
        <begin position="180"/>
        <end position="200"/>
    </location>
</feature>
<feature type="transmembrane region" description="Helical" evidence="2">
    <location>
        <begin position="220"/>
        <end position="244"/>
    </location>
</feature>
<organism evidence="3 4">
    <name type="scientific">Streptomyces lonarensis</name>
    <dbReference type="NCBI Taxonomy" id="700599"/>
    <lineage>
        <taxon>Bacteria</taxon>
        <taxon>Bacillati</taxon>
        <taxon>Actinomycetota</taxon>
        <taxon>Actinomycetes</taxon>
        <taxon>Kitasatosporales</taxon>
        <taxon>Streptomycetaceae</taxon>
        <taxon>Streptomyces</taxon>
    </lineage>
</organism>
<accession>A0A7X6HYD9</accession>
<evidence type="ECO:0000313" key="3">
    <source>
        <dbReference type="EMBL" id="NJQ05310.1"/>
    </source>
</evidence>
<dbReference type="EMBL" id="JAAVJD010000032">
    <property type="protein sequence ID" value="NJQ05310.1"/>
    <property type="molecule type" value="Genomic_DNA"/>
</dbReference>
<keyword evidence="2" id="KW-0472">Membrane</keyword>
<dbReference type="InterPro" id="IPR027417">
    <property type="entry name" value="P-loop_NTPase"/>
</dbReference>
<keyword evidence="3" id="KW-0067">ATP-binding</keyword>
<comment type="caution">
    <text evidence="3">The sequence shown here is derived from an EMBL/GenBank/DDBJ whole genome shotgun (WGS) entry which is preliminary data.</text>
</comment>
<protein>
    <submittedName>
        <fullName evidence="3">ATP-binding protein</fullName>
    </submittedName>
</protein>
<keyword evidence="3" id="KW-0547">Nucleotide-binding</keyword>
<proteinExistence type="predicted"/>
<feature type="region of interest" description="Disordered" evidence="1">
    <location>
        <begin position="1"/>
        <end position="42"/>
    </location>
</feature>
<evidence type="ECO:0000256" key="1">
    <source>
        <dbReference type="SAM" id="MobiDB-lite"/>
    </source>
</evidence>
<feature type="compositionally biased region" description="Pro residues" evidence="1">
    <location>
        <begin position="27"/>
        <end position="37"/>
    </location>
</feature>
<feature type="compositionally biased region" description="Basic and acidic residues" evidence="1">
    <location>
        <begin position="1"/>
        <end position="11"/>
    </location>
</feature>
<evidence type="ECO:0000256" key="2">
    <source>
        <dbReference type="SAM" id="Phobius"/>
    </source>
</evidence>
<dbReference type="GO" id="GO:0005524">
    <property type="term" value="F:ATP binding"/>
    <property type="evidence" value="ECO:0007669"/>
    <property type="project" value="UniProtKB-KW"/>
</dbReference>
<sequence length="788" mass="84018">MTTDGARRGPHDSPSTLPTDRGAPPAHRMPPPPPPAAAPTLAGWLHAPRPATSPGIWRFGHTPRPVQDAEPLGDRELHGGALLALLGGLLVWSLCWNGYIRIWLWPLEWVTTDGWSGTRTYASLTYLYYVLFGALLAYLFGRLGNWARVWRRHRSTALRLLRAAPDAPPLPRSVTARAGAALVLGAWAWGLSFGGVWQFWLEPLYALVPDGWWETGDSTAYVVAYNVHYLLWTALLLGAAAVAGDWHGALRRLRAGAVVAAGADAEDLARWQQLRDGGADEAADHLTAELYAGSLSDLDYVRIDNAWQAVRARPTELAAFTGTVLQHGPGAFTHPSGARDLTVRTARHDLLTRQVFIGEALDDDRNPYSHRAVGVALDPAVLGTSLLAVGPPGSGKTGRVVRPVTESLCLQALAGRAAVVAVGGTSAALGPDDAFDVVVRVGGPAGGHRLDLYGGIEDTDEAATLLAEVLTAGTRADAGEAAAVLAQLVGPYRSAYGGLPDVPELRALLDGAPGLMTSLGEDLEHAGAWDQLRELAARARQAERPDDVGRLLADRLAVLDRCGFSAAPGDTTGRRVRPFSLAAALEHPLRVRVDLPAAGHAEAARIISRLLLAQFTAAATARRDRSLFACLVIDDATAAFTAATVRGLTHLRPANAGAVLSLRTLDEVPERLRAGLLGAVGCRMALSGITTWDGEQFARAWGTEWTEDRDVSSSPDRHGGVLRRGVRGVRKLFTGRAATTETVTVRRVERERWSASELAHRLPPRHAVLSLSTVAGETGPPVLVRLGS</sequence>
<feature type="transmembrane region" description="Helical" evidence="2">
    <location>
        <begin position="82"/>
        <end position="106"/>
    </location>
</feature>
<feature type="transmembrane region" description="Helical" evidence="2">
    <location>
        <begin position="126"/>
        <end position="144"/>
    </location>
</feature>
<gene>
    <name evidence="3" type="ORF">HCN56_06905</name>
</gene>
<name>A0A7X6HYD9_9ACTN</name>